<evidence type="ECO:0000256" key="2">
    <source>
        <dbReference type="ARBA" id="ARBA00022448"/>
    </source>
</evidence>
<feature type="transmembrane region" description="Helical" evidence="6">
    <location>
        <begin position="309"/>
        <end position="327"/>
    </location>
</feature>
<feature type="transmembrane region" description="Helical" evidence="6">
    <location>
        <begin position="201"/>
        <end position="224"/>
    </location>
</feature>
<gene>
    <name evidence="8" type="ORF">LRAMOSA10484</name>
</gene>
<evidence type="ECO:0000259" key="7">
    <source>
        <dbReference type="PROSITE" id="PS50850"/>
    </source>
</evidence>
<dbReference type="InterPro" id="IPR036259">
    <property type="entry name" value="MFS_trans_sf"/>
</dbReference>
<feature type="domain" description="Major facilitator superfamily (MFS) profile" evidence="7">
    <location>
        <begin position="42"/>
        <end position="458"/>
    </location>
</feature>
<evidence type="ECO:0000256" key="3">
    <source>
        <dbReference type="ARBA" id="ARBA00022692"/>
    </source>
</evidence>
<evidence type="ECO:0000256" key="5">
    <source>
        <dbReference type="ARBA" id="ARBA00023136"/>
    </source>
</evidence>
<dbReference type="GO" id="GO:0022857">
    <property type="term" value="F:transmembrane transporter activity"/>
    <property type="evidence" value="ECO:0007669"/>
    <property type="project" value="InterPro"/>
</dbReference>
<keyword evidence="2" id="KW-0813">Transport</keyword>
<feature type="transmembrane region" description="Helical" evidence="6">
    <location>
        <begin position="400"/>
        <end position="422"/>
    </location>
</feature>
<dbReference type="EMBL" id="LK023329">
    <property type="protein sequence ID" value="CDS09124.1"/>
    <property type="molecule type" value="Genomic_DNA"/>
</dbReference>
<dbReference type="OrthoDB" id="3639251at2759"/>
<organism evidence="8">
    <name type="scientific">Lichtheimia ramosa</name>
    <dbReference type="NCBI Taxonomy" id="688394"/>
    <lineage>
        <taxon>Eukaryota</taxon>
        <taxon>Fungi</taxon>
        <taxon>Fungi incertae sedis</taxon>
        <taxon>Mucoromycota</taxon>
        <taxon>Mucoromycotina</taxon>
        <taxon>Mucoromycetes</taxon>
        <taxon>Mucorales</taxon>
        <taxon>Lichtheimiaceae</taxon>
        <taxon>Lichtheimia</taxon>
    </lineage>
</organism>
<feature type="transmembrane region" description="Helical" evidence="6">
    <location>
        <begin position="134"/>
        <end position="158"/>
    </location>
</feature>
<dbReference type="Gene3D" id="1.20.1250.20">
    <property type="entry name" value="MFS general substrate transporter like domains"/>
    <property type="match status" value="1"/>
</dbReference>
<reference evidence="8" key="1">
    <citation type="journal article" date="2014" name="Genome Announc.">
        <title>De novo whole-genome sequence and genome annotation of Lichtheimia ramosa.</title>
        <authorList>
            <person name="Linde J."/>
            <person name="Schwartze V."/>
            <person name="Binder U."/>
            <person name="Lass-Florl C."/>
            <person name="Voigt K."/>
            <person name="Horn F."/>
        </authorList>
    </citation>
    <scope>NUCLEOTIDE SEQUENCE</scope>
    <source>
        <strain evidence="8">JMRC FSU:6197</strain>
    </source>
</reference>
<dbReference type="PANTHER" id="PTHR43791:SF36">
    <property type="entry name" value="TRANSPORTER, PUTATIVE (AFU_ORTHOLOGUE AFUA_6G08340)-RELATED"/>
    <property type="match status" value="1"/>
</dbReference>
<name>A0A077WPT3_9FUNG</name>
<feature type="transmembrane region" description="Helical" evidence="6">
    <location>
        <begin position="339"/>
        <end position="357"/>
    </location>
</feature>
<protein>
    <recommendedName>
        <fullName evidence="7">Major facilitator superfamily (MFS) profile domain-containing protein</fullName>
    </recommendedName>
</protein>
<sequence>MTDDNNFATTTAYSTTEKAPVTLDDTNNAVRQQLKRKLDIRFVVWSFLGLLGMHLDRTNLPNAYVSGMREDLSLESAAYNWAKTASNIGAAVFILLGSLILPRIYPRWFFPSLPILWGVVQCCMAFVTNHQGLLGLRICLGAMQSVFQPGMIYLLGTWYTQVEVSKRVNAFRSAMNVASAIGGLIAGGINQTIADRGGLRGWQWIFVVEGLISVVVGLAGYFMVPNYPHQVTSWISENERLITLDTQLSRDVSISTTPYNWKTFKNVVGTPYVFILTAVTITFSILTRFTTFFVIILKDIGYDSAFANYMSTPLNVFAGLVGIIIGWSTDWFNDRAIHLGALGAWATIWSIALSAVNRGDNPAVLVFLAAYALEFMDAAVSLCFVWALIIYKADPNARALAVSILGSIGFLVPAFMEIKLWVVTDSPVFWLGKITNIAFGCVAMIGVFLVWFLLRIRFRIPQSTRDDSSFKSEDEIKRAEAISA</sequence>
<evidence type="ECO:0000256" key="1">
    <source>
        <dbReference type="ARBA" id="ARBA00004141"/>
    </source>
</evidence>
<evidence type="ECO:0000313" key="8">
    <source>
        <dbReference type="EMBL" id="CDS09124.1"/>
    </source>
</evidence>
<feature type="transmembrane region" description="Helical" evidence="6">
    <location>
        <begin position="434"/>
        <end position="454"/>
    </location>
</feature>
<proteinExistence type="predicted"/>
<keyword evidence="5 6" id="KW-0472">Membrane</keyword>
<evidence type="ECO:0000256" key="6">
    <source>
        <dbReference type="SAM" id="Phobius"/>
    </source>
</evidence>
<comment type="subcellular location">
    <subcellularLocation>
        <location evidence="1">Membrane</location>
        <topology evidence="1">Multi-pass membrane protein</topology>
    </subcellularLocation>
</comment>
<evidence type="ECO:0000256" key="4">
    <source>
        <dbReference type="ARBA" id="ARBA00022989"/>
    </source>
</evidence>
<dbReference type="AlphaFoldDB" id="A0A077WPT3"/>
<dbReference type="SUPFAM" id="SSF103473">
    <property type="entry name" value="MFS general substrate transporter"/>
    <property type="match status" value="1"/>
</dbReference>
<keyword evidence="3 6" id="KW-0812">Transmembrane</keyword>
<feature type="transmembrane region" description="Helical" evidence="6">
    <location>
        <begin position="272"/>
        <end position="297"/>
    </location>
</feature>
<dbReference type="PANTHER" id="PTHR43791">
    <property type="entry name" value="PERMEASE-RELATED"/>
    <property type="match status" value="1"/>
</dbReference>
<dbReference type="InterPro" id="IPR020846">
    <property type="entry name" value="MFS_dom"/>
</dbReference>
<feature type="transmembrane region" description="Helical" evidence="6">
    <location>
        <begin position="81"/>
        <end position="101"/>
    </location>
</feature>
<dbReference type="Pfam" id="PF07690">
    <property type="entry name" value="MFS_1"/>
    <property type="match status" value="1"/>
</dbReference>
<accession>A0A077WPT3</accession>
<dbReference type="InterPro" id="IPR011701">
    <property type="entry name" value="MFS"/>
</dbReference>
<keyword evidence="4 6" id="KW-1133">Transmembrane helix</keyword>
<dbReference type="PROSITE" id="PS50850">
    <property type="entry name" value="MFS"/>
    <property type="match status" value="1"/>
</dbReference>
<feature type="transmembrane region" description="Helical" evidence="6">
    <location>
        <begin position="170"/>
        <end position="189"/>
    </location>
</feature>
<feature type="transmembrane region" description="Helical" evidence="6">
    <location>
        <begin position="363"/>
        <end position="388"/>
    </location>
</feature>
<dbReference type="GO" id="GO:0016020">
    <property type="term" value="C:membrane"/>
    <property type="evidence" value="ECO:0007669"/>
    <property type="project" value="UniProtKB-SubCell"/>
</dbReference>